<sequence length="152" mass="16513">MEFFRELRELRGNQEREEEEGVVFVEPITWIVQSALQDLLESITPESNANSSAASGSNSHNSSSSRASSSGTVLGGRGEGRTGGGTLVITTTEESVPMMGVWENMPFAGKLNNIWKAQQDMLARFKFKATLHHEVVDGVATVKGMNKLEAVV</sequence>
<organism evidence="2 3">
    <name type="scientific">Rubroshorea leprosula</name>
    <dbReference type="NCBI Taxonomy" id="152421"/>
    <lineage>
        <taxon>Eukaryota</taxon>
        <taxon>Viridiplantae</taxon>
        <taxon>Streptophyta</taxon>
        <taxon>Embryophyta</taxon>
        <taxon>Tracheophyta</taxon>
        <taxon>Spermatophyta</taxon>
        <taxon>Magnoliopsida</taxon>
        <taxon>eudicotyledons</taxon>
        <taxon>Gunneridae</taxon>
        <taxon>Pentapetalae</taxon>
        <taxon>rosids</taxon>
        <taxon>malvids</taxon>
        <taxon>Malvales</taxon>
        <taxon>Dipterocarpaceae</taxon>
        <taxon>Rubroshorea</taxon>
    </lineage>
</organism>
<dbReference type="Proteomes" id="UP001054252">
    <property type="component" value="Unassembled WGS sequence"/>
</dbReference>
<accession>A0AAV5L0J6</accession>
<proteinExistence type="predicted"/>
<protein>
    <submittedName>
        <fullName evidence="2">Uncharacterized protein</fullName>
    </submittedName>
</protein>
<dbReference type="EMBL" id="BPVZ01000088">
    <property type="protein sequence ID" value="GKV30696.1"/>
    <property type="molecule type" value="Genomic_DNA"/>
</dbReference>
<name>A0AAV5L0J6_9ROSI</name>
<feature type="compositionally biased region" description="Low complexity" evidence="1">
    <location>
        <begin position="47"/>
        <end position="72"/>
    </location>
</feature>
<comment type="caution">
    <text evidence="2">The sequence shown here is derived from an EMBL/GenBank/DDBJ whole genome shotgun (WGS) entry which is preliminary data.</text>
</comment>
<evidence type="ECO:0000313" key="3">
    <source>
        <dbReference type="Proteomes" id="UP001054252"/>
    </source>
</evidence>
<evidence type="ECO:0000313" key="2">
    <source>
        <dbReference type="EMBL" id="GKV30696.1"/>
    </source>
</evidence>
<feature type="compositionally biased region" description="Gly residues" evidence="1">
    <location>
        <begin position="73"/>
        <end position="86"/>
    </location>
</feature>
<dbReference type="AlphaFoldDB" id="A0AAV5L0J6"/>
<reference evidence="2 3" key="1">
    <citation type="journal article" date="2021" name="Commun. Biol.">
        <title>The genome of Shorea leprosula (Dipterocarpaceae) highlights the ecological relevance of drought in aseasonal tropical rainforests.</title>
        <authorList>
            <person name="Ng K.K.S."/>
            <person name="Kobayashi M.J."/>
            <person name="Fawcett J.A."/>
            <person name="Hatakeyama M."/>
            <person name="Paape T."/>
            <person name="Ng C.H."/>
            <person name="Ang C.C."/>
            <person name="Tnah L.H."/>
            <person name="Lee C.T."/>
            <person name="Nishiyama T."/>
            <person name="Sese J."/>
            <person name="O'Brien M.J."/>
            <person name="Copetti D."/>
            <person name="Mohd Noor M.I."/>
            <person name="Ong R.C."/>
            <person name="Putra M."/>
            <person name="Sireger I.Z."/>
            <person name="Indrioko S."/>
            <person name="Kosugi Y."/>
            <person name="Izuno A."/>
            <person name="Isagi Y."/>
            <person name="Lee S.L."/>
            <person name="Shimizu K.K."/>
        </authorList>
    </citation>
    <scope>NUCLEOTIDE SEQUENCE [LARGE SCALE GENOMIC DNA]</scope>
    <source>
        <strain evidence="2">214</strain>
    </source>
</reference>
<gene>
    <name evidence="2" type="ORF">SLEP1_g39482</name>
</gene>
<feature type="region of interest" description="Disordered" evidence="1">
    <location>
        <begin position="45"/>
        <end position="86"/>
    </location>
</feature>
<keyword evidence="3" id="KW-1185">Reference proteome</keyword>
<evidence type="ECO:0000256" key="1">
    <source>
        <dbReference type="SAM" id="MobiDB-lite"/>
    </source>
</evidence>